<gene>
    <name evidence="2" type="ORF">WJU16_03685</name>
</gene>
<dbReference type="SUPFAM" id="SSF51735">
    <property type="entry name" value="NAD(P)-binding Rossmann-fold domains"/>
    <property type="match status" value="1"/>
</dbReference>
<keyword evidence="3" id="KW-1185">Reference proteome</keyword>
<proteinExistence type="predicted"/>
<evidence type="ECO:0000259" key="1">
    <source>
        <dbReference type="Pfam" id="PF13460"/>
    </source>
</evidence>
<organism evidence="2 3">
    <name type="scientific">Chitinophaga pollutisoli</name>
    <dbReference type="NCBI Taxonomy" id="3133966"/>
    <lineage>
        <taxon>Bacteria</taxon>
        <taxon>Pseudomonadati</taxon>
        <taxon>Bacteroidota</taxon>
        <taxon>Chitinophagia</taxon>
        <taxon>Chitinophagales</taxon>
        <taxon>Chitinophagaceae</taxon>
        <taxon>Chitinophaga</taxon>
    </lineage>
</organism>
<dbReference type="EMBL" id="CP149822">
    <property type="protein sequence ID" value="WZN42136.1"/>
    <property type="molecule type" value="Genomic_DNA"/>
</dbReference>
<accession>A0ABZ2YQR7</accession>
<dbReference type="Gene3D" id="3.40.50.720">
    <property type="entry name" value="NAD(P)-binding Rossmann-like Domain"/>
    <property type="match status" value="1"/>
</dbReference>
<evidence type="ECO:0000313" key="3">
    <source>
        <dbReference type="Proteomes" id="UP001485459"/>
    </source>
</evidence>
<sequence>MQLIIFGASGATGRLLTQQALEAGHRVTAFVRNPASLQIDHPLLTKLAGDALDESAVQVAVKGHDAVLSTLGAPANKTGTIRSQGTLNIVKAMQHAGIRRLVVQTSLGYGDSKATLRRTPFVFRNIIVPFLLKKGFADHALQETHVRNSGLDWVIVRPGNLTNGPLTENYRHGFAADDNKIHVKVSRADVAHFMLQQIKSHAYLRQTPGISY</sequence>
<dbReference type="InterPro" id="IPR051606">
    <property type="entry name" value="Polyketide_Oxido-like"/>
</dbReference>
<dbReference type="CDD" id="cd05244">
    <property type="entry name" value="BVR-B_like_SDR_a"/>
    <property type="match status" value="1"/>
</dbReference>
<evidence type="ECO:0000313" key="2">
    <source>
        <dbReference type="EMBL" id="WZN42136.1"/>
    </source>
</evidence>
<reference evidence="3" key="1">
    <citation type="submission" date="2024-03" db="EMBL/GenBank/DDBJ databases">
        <title>Chitinophaga horti sp. nov., isolated from garden soil.</title>
        <authorList>
            <person name="Lee D.S."/>
            <person name="Han D.M."/>
            <person name="Baek J.H."/>
            <person name="Choi D.G."/>
            <person name="Jeon J.H."/>
            <person name="Jeon C.O."/>
        </authorList>
    </citation>
    <scope>NUCLEOTIDE SEQUENCE [LARGE SCALE GENOMIC DNA]</scope>
    <source>
        <strain evidence="3">GPA1</strain>
    </source>
</reference>
<dbReference type="Proteomes" id="UP001485459">
    <property type="component" value="Chromosome"/>
</dbReference>
<feature type="domain" description="NAD(P)-binding" evidence="1">
    <location>
        <begin position="7"/>
        <end position="199"/>
    </location>
</feature>
<protein>
    <submittedName>
        <fullName evidence="2">SDR family oxidoreductase</fullName>
    </submittedName>
</protein>
<dbReference type="InterPro" id="IPR016040">
    <property type="entry name" value="NAD(P)-bd_dom"/>
</dbReference>
<name>A0ABZ2YQR7_9BACT</name>
<dbReference type="InterPro" id="IPR036291">
    <property type="entry name" value="NAD(P)-bd_dom_sf"/>
</dbReference>
<dbReference type="Pfam" id="PF13460">
    <property type="entry name" value="NAD_binding_10"/>
    <property type="match status" value="1"/>
</dbReference>
<dbReference type="PANTHER" id="PTHR43355">
    <property type="entry name" value="FLAVIN REDUCTASE (NADPH)"/>
    <property type="match status" value="1"/>
</dbReference>
<dbReference type="PANTHER" id="PTHR43355:SF2">
    <property type="entry name" value="FLAVIN REDUCTASE (NADPH)"/>
    <property type="match status" value="1"/>
</dbReference>
<dbReference type="RefSeq" id="WP_341836972.1">
    <property type="nucleotide sequence ID" value="NZ_CP149822.1"/>
</dbReference>